<keyword evidence="1" id="KW-0547">Nucleotide-binding</keyword>
<keyword evidence="7" id="KW-1185">Reference proteome</keyword>
<evidence type="ECO:0000256" key="3">
    <source>
        <dbReference type="ARBA" id="ARBA00022840"/>
    </source>
</evidence>
<dbReference type="SUPFAM" id="SSF82771">
    <property type="entry name" value="GIY-YIG endonuclease"/>
    <property type="match status" value="1"/>
</dbReference>
<proteinExistence type="predicted"/>
<dbReference type="Gene3D" id="3.40.50.300">
    <property type="entry name" value="P-loop containing nucleotide triphosphate hydrolases"/>
    <property type="match status" value="1"/>
</dbReference>
<dbReference type="InterPro" id="IPR053276">
    <property type="entry name" value="MtDNA_mismatch_repair_MutS"/>
</dbReference>
<dbReference type="EMBL" id="JAYMYQ010000003">
    <property type="protein sequence ID" value="KAK7344558.1"/>
    <property type="molecule type" value="Genomic_DNA"/>
</dbReference>
<dbReference type="Gene3D" id="3.40.1170.10">
    <property type="entry name" value="DNA repair protein MutS, domain I"/>
    <property type="match status" value="1"/>
</dbReference>
<evidence type="ECO:0000313" key="7">
    <source>
        <dbReference type="Proteomes" id="UP001367508"/>
    </source>
</evidence>
<protein>
    <recommendedName>
        <fullName evidence="5">DNA mismatch repair proteins mutS family domain-containing protein</fullName>
    </recommendedName>
</protein>
<evidence type="ECO:0000259" key="5">
    <source>
        <dbReference type="PROSITE" id="PS00486"/>
    </source>
</evidence>
<dbReference type="InterPro" id="IPR027417">
    <property type="entry name" value="P-loop_NTPase"/>
</dbReference>
<dbReference type="InterPro" id="IPR000432">
    <property type="entry name" value="DNA_mismatch_repair_MutS_C"/>
</dbReference>
<dbReference type="PANTHER" id="PTHR48448">
    <property type="entry name" value="MUTL PROTEIN ISOFORM 1"/>
    <property type="match status" value="1"/>
</dbReference>
<dbReference type="FunFam" id="3.40.1170.10:FF:000005">
    <property type="entry name" value="DNA mismatch repair protein MSH1, mitochondrial"/>
    <property type="match status" value="1"/>
</dbReference>
<dbReference type="PROSITE" id="PS00486">
    <property type="entry name" value="DNA_MISMATCH_REPAIR_2"/>
    <property type="match status" value="1"/>
</dbReference>
<dbReference type="GO" id="GO:0030983">
    <property type="term" value="F:mismatched DNA binding"/>
    <property type="evidence" value="ECO:0007669"/>
    <property type="project" value="InterPro"/>
</dbReference>
<dbReference type="InterPro" id="IPR007695">
    <property type="entry name" value="DNA_mismatch_repair_MutS-lik_N"/>
</dbReference>
<evidence type="ECO:0000256" key="4">
    <source>
        <dbReference type="ARBA" id="ARBA00023125"/>
    </source>
</evidence>
<dbReference type="SMART" id="SM00534">
    <property type="entry name" value="MUTSac"/>
    <property type="match status" value="1"/>
</dbReference>
<dbReference type="AlphaFoldDB" id="A0AAN9M3D8"/>
<dbReference type="GO" id="GO:0005524">
    <property type="term" value="F:ATP binding"/>
    <property type="evidence" value="ECO:0007669"/>
    <property type="project" value="UniProtKB-KW"/>
</dbReference>
<accession>A0AAN9M3D8</accession>
<evidence type="ECO:0000256" key="1">
    <source>
        <dbReference type="ARBA" id="ARBA00022741"/>
    </source>
</evidence>
<dbReference type="SUPFAM" id="SSF52540">
    <property type="entry name" value="P-loop containing nucleoside triphosphate hydrolases"/>
    <property type="match status" value="1"/>
</dbReference>
<reference evidence="6 7" key="1">
    <citation type="submission" date="2024-01" db="EMBL/GenBank/DDBJ databases">
        <title>The genomes of 5 underutilized Papilionoideae crops provide insights into root nodulation and disease resistanc.</title>
        <authorList>
            <person name="Jiang F."/>
        </authorList>
    </citation>
    <scope>NUCLEOTIDE SEQUENCE [LARGE SCALE GENOMIC DNA]</scope>
    <source>
        <strain evidence="6">LVBAO_FW01</strain>
        <tissue evidence="6">Leaves</tissue>
    </source>
</reference>
<dbReference type="CDD" id="cd03243">
    <property type="entry name" value="ABC_MutS_homologs"/>
    <property type="match status" value="1"/>
</dbReference>
<dbReference type="PANTHER" id="PTHR48448:SF1">
    <property type="entry name" value="MUTL PROTEIN ISOFORM 1"/>
    <property type="match status" value="1"/>
</dbReference>
<dbReference type="GO" id="GO:0006298">
    <property type="term" value="P:mismatch repair"/>
    <property type="evidence" value="ECO:0007669"/>
    <property type="project" value="InterPro"/>
</dbReference>
<keyword evidence="3" id="KW-0067">ATP-binding</keyword>
<keyword evidence="4" id="KW-0238">DNA-binding</keyword>
<comment type="caution">
    <text evidence="6">The sequence shown here is derived from an EMBL/GenBank/DDBJ whole genome shotgun (WGS) entry which is preliminary data.</text>
</comment>
<dbReference type="SUPFAM" id="SSF55271">
    <property type="entry name" value="DNA repair protein MutS, domain I"/>
    <property type="match status" value="1"/>
</dbReference>
<evidence type="ECO:0000256" key="2">
    <source>
        <dbReference type="ARBA" id="ARBA00022763"/>
    </source>
</evidence>
<dbReference type="InterPro" id="IPR035901">
    <property type="entry name" value="GIY-YIG_endonuc_sf"/>
</dbReference>
<gene>
    <name evidence="6" type="ORF">VNO77_14299</name>
</gene>
<name>A0AAN9M3D8_CANGL</name>
<dbReference type="InterPro" id="IPR016151">
    <property type="entry name" value="DNA_mismatch_repair_MutS_N"/>
</dbReference>
<feature type="domain" description="DNA mismatch repair proteins mutS family" evidence="5">
    <location>
        <begin position="844"/>
        <end position="860"/>
    </location>
</feature>
<keyword evidence="2" id="KW-0227">DNA damage</keyword>
<dbReference type="FunFam" id="3.40.50.300:FF:001188">
    <property type="entry name" value="DNA mismatch repair protein"/>
    <property type="match status" value="1"/>
</dbReference>
<dbReference type="Pfam" id="PF01624">
    <property type="entry name" value="MutS_I"/>
    <property type="match status" value="1"/>
</dbReference>
<dbReference type="Pfam" id="PF00488">
    <property type="entry name" value="MutS_V"/>
    <property type="match status" value="1"/>
</dbReference>
<dbReference type="Proteomes" id="UP001367508">
    <property type="component" value="Unassembled WGS sequence"/>
</dbReference>
<sequence>MYRLATRNAVVSLPRWRSLAYFFRSPPSRIFISFVPSRFLRVNGHVDNVSCFTDKKVLRGSNRVTKKLKVRNNVLDDKDLPHILWWKERLQMCRKPSTVQLIERLEYSNLLGLDSNLKNGSLKEGTLNWEVLQFKSKFPRQVLLCRVGDFYEAIGIDACILVEYAGLNPFGGLRSDSTPRAGCPVVNLRQTLDDLTRNGYSVCIVEEVQGPTQARSRKRRFISGHAHPGNPYVYGLAAVDHDLNFPEPMPVVGISHSARGYCINMVLETMKTYSSEDCLTEEAVVTKLRTCQYHHLFLHTSLRRSSCGTCYWGEFGEGGLLWGECSSRHFEWFDGNPVSDLLVKVKELYGLDYEVTFRNTTVASRNRARPLTLGTSTQIGAIPTEGIPSLLKVLLPPNCNGLPVLYIRDLLLNPPSYEIASKIQATCKLMSCVTCSIPEFTCVSSAKLVKLLEWKEVNHMEFCRIKNVLDDILQMYRTSELNEILKHLIDPTWAATGLEIGFETLVAGCKVASGKIGEIISLDGGNDHKVSSSSVIPNDFFEDIESKWKGRIKRIHIDDAFTAVEKAAEALHLAVTEDFVPILSRIKATVAPLGGPKGEISYSREHEAIWFKGKRFTPTLWAGSPGEEQIKQLKHALDSKGKRVGEEWFTTPKVEAALTRYHEANAKAKAIVLEILRELAAELQSNINILVFSSTLLVIAKALFAHASEGRRRRWVFPTLVEPHGFEDEKSLDKIHGMKIDGLLPYWFHIAEGGIVRNAVDMQSLFLLTGPNGGGKSSILRSICAAALLGICGLMVPAESAMIPYFDSITLHMKSYDSPADKKSSFQVEMSELRSIIAGTTERSLVLVDEICRGTETAKGTCIAGSIIETLDRIGCLGIVSTHLHGIFTLPLDIKNTEHKAMGTICIDGQTKPTWKLTDGVCKESLAFETAKREGIPEPIIRRAEDLYLSVYAKEFLSAKNFPNQEKHSTSINVNNLNGTHHSEKFFSGTNQMEVLHKEVESAVTVICQDHIMEQQSKKIASELTDIKCILIGTREQPPPSVVGSSSVYVMLRPDKKLYVGETDDLEGRVHKHRLNEGMHDASFLYFLVPGKSLACQLESLLINQLSSRGFQLSNTADGKHRNFGTSNLYM</sequence>
<evidence type="ECO:0000313" key="6">
    <source>
        <dbReference type="EMBL" id="KAK7344558.1"/>
    </source>
</evidence>
<organism evidence="6 7">
    <name type="scientific">Canavalia gladiata</name>
    <name type="common">Sword bean</name>
    <name type="synonym">Dolichos gladiatus</name>
    <dbReference type="NCBI Taxonomy" id="3824"/>
    <lineage>
        <taxon>Eukaryota</taxon>
        <taxon>Viridiplantae</taxon>
        <taxon>Streptophyta</taxon>
        <taxon>Embryophyta</taxon>
        <taxon>Tracheophyta</taxon>
        <taxon>Spermatophyta</taxon>
        <taxon>Magnoliopsida</taxon>
        <taxon>eudicotyledons</taxon>
        <taxon>Gunneridae</taxon>
        <taxon>Pentapetalae</taxon>
        <taxon>rosids</taxon>
        <taxon>fabids</taxon>
        <taxon>Fabales</taxon>
        <taxon>Fabaceae</taxon>
        <taxon>Papilionoideae</taxon>
        <taxon>50 kb inversion clade</taxon>
        <taxon>NPAAA clade</taxon>
        <taxon>indigoferoid/millettioid clade</taxon>
        <taxon>Phaseoleae</taxon>
        <taxon>Canavalia</taxon>
    </lineage>
</organism>